<dbReference type="InterPro" id="IPR000792">
    <property type="entry name" value="Tscrpt_reg_LuxR_C"/>
</dbReference>
<dbReference type="Pfam" id="PF00196">
    <property type="entry name" value="GerE"/>
    <property type="match status" value="1"/>
</dbReference>
<sequence>MKLPSLIICHSQEAYLKGLVHGIEDLEVSILNSTTNGVRALRWILREKPDFVIIEAQFEELSAYEIIKEVTLKKLKTKFILIFPNANYRDVILARSLKIAGCFYAGESLDAIQNCVTTVLEGKVCFSRSISKVQIADKALHNLDLLSDAEINVLMLINVYKSSAKIAEKLSSSVRTIDKHRSNIINKLGIQKETHSLMHWALQHNEIIKTLAFQKIS</sequence>
<evidence type="ECO:0000313" key="5">
    <source>
        <dbReference type="Proteomes" id="UP001596415"/>
    </source>
</evidence>
<dbReference type="SMART" id="SM00421">
    <property type="entry name" value="HTH_LUXR"/>
    <property type="match status" value="1"/>
</dbReference>
<dbReference type="InterPro" id="IPR051015">
    <property type="entry name" value="EvgA-like"/>
</dbReference>
<dbReference type="RefSeq" id="WP_380216059.1">
    <property type="nucleotide sequence ID" value="NZ_JBHTBN010000001.1"/>
</dbReference>
<evidence type="ECO:0000313" key="4">
    <source>
        <dbReference type="EMBL" id="MFC7356379.1"/>
    </source>
</evidence>
<comment type="caution">
    <text evidence="4">The sequence shown here is derived from an EMBL/GenBank/DDBJ whole genome shotgun (WGS) entry which is preliminary data.</text>
</comment>
<evidence type="ECO:0000256" key="2">
    <source>
        <dbReference type="PROSITE-ProRule" id="PRU00169"/>
    </source>
</evidence>
<dbReference type="InterPro" id="IPR011006">
    <property type="entry name" value="CheY-like_superfamily"/>
</dbReference>
<comment type="caution">
    <text evidence="2">Lacks conserved residue(s) required for the propagation of feature annotation.</text>
</comment>
<gene>
    <name evidence="4" type="ORF">ACFQO1_01660</name>
</gene>
<accession>A0ABW2MPT3</accession>
<dbReference type="EMBL" id="JBHTBN010000001">
    <property type="protein sequence ID" value="MFC7356379.1"/>
    <property type="molecule type" value="Genomic_DNA"/>
</dbReference>
<dbReference type="SUPFAM" id="SSF52172">
    <property type="entry name" value="CheY-like"/>
    <property type="match status" value="1"/>
</dbReference>
<dbReference type="Proteomes" id="UP001596415">
    <property type="component" value="Unassembled WGS sequence"/>
</dbReference>
<proteinExistence type="predicted"/>
<dbReference type="PANTHER" id="PTHR45566">
    <property type="entry name" value="HTH-TYPE TRANSCRIPTIONAL REGULATOR YHJB-RELATED"/>
    <property type="match status" value="1"/>
</dbReference>
<dbReference type="SUPFAM" id="SSF46894">
    <property type="entry name" value="C-terminal effector domain of the bipartite response regulators"/>
    <property type="match status" value="1"/>
</dbReference>
<feature type="domain" description="Response regulatory" evidence="3">
    <location>
        <begin position="5"/>
        <end position="120"/>
    </location>
</feature>
<keyword evidence="5" id="KW-1185">Reference proteome</keyword>
<name>A0ABW2MPT3_9FLAO</name>
<evidence type="ECO:0000259" key="3">
    <source>
        <dbReference type="PROSITE" id="PS50110"/>
    </source>
</evidence>
<keyword evidence="1" id="KW-0238">DNA-binding</keyword>
<organism evidence="4 5">
    <name type="scientific">Jejudonia soesokkakensis</name>
    <dbReference type="NCBI Taxonomy" id="1323432"/>
    <lineage>
        <taxon>Bacteria</taxon>
        <taxon>Pseudomonadati</taxon>
        <taxon>Bacteroidota</taxon>
        <taxon>Flavobacteriia</taxon>
        <taxon>Flavobacteriales</taxon>
        <taxon>Flavobacteriaceae</taxon>
        <taxon>Jejudonia</taxon>
    </lineage>
</organism>
<dbReference type="PANTHER" id="PTHR45566:SF1">
    <property type="entry name" value="HTH-TYPE TRANSCRIPTIONAL REGULATOR YHJB-RELATED"/>
    <property type="match status" value="1"/>
</dbReference>
<reference evidence="5" key="1">
    <citation type="journal article" date="2019" name="Int. J. Syst. Evol. Microbiol.">
        <title>The Global Catalogue of Microorganisms (GCM) 10K type strain sequencing project: providing services to taxonomists for standard genome sequencing and annotation.</title>
        <authorList>
            <consortium name="The Broad Institute Genomics Platform"/>
            <consortium name="The Broad Institute Genome Sequencing Center for Infectious Disease"/>
            <person name="Wu L."/>
            <person name="Ma J."/>
        </authorList>
    </citation>
    <scope>NUCLEOTIDE SEQUENCE [LARGE SCALE GENOMIC DNA]</scope>
    <source>
        <strain evidence="5">CGMCC 1.16306</strain>
    </source>
</reference>
<dbReference type="InterPro" id="IPR016032">
    <property type="entry name" value="Sig_transdc_resp-reg_C-effctor"/>
</dbReference>
<protein>
    <submittedName>
        <fullName evidence="4">LuxR C-terminal-related transcriptional regulator</fullName>
    </submittedName>
</protein>
<dbReference type="Gene3D" id="3.40.50.2300">
    <property type="match status" value="1"/>
</dbReference>
<dbReference type="InterPro" id="IPR001789">
    <property type="entry name" value="Sig_transdc_resp-reg_receiver"/>
</dbReference>
<evidence type="ECO:0000256" key="1">
    <source>
        <dbReference type="ARBA" id="ARBA00023125"/>
    </source>
</evidence>
<dbReference type="PROSITE" id="PS50110">
    <property type="entry name" value="RESPONSE_REGULATORY"/>
    <property type="match status" value="1"/>
</dbReference>